<dbReference type="PROSITE" id="PS50931">
    <property type="entry name" value="HTH_LYSR"/>
    <property type="match status" value="1"/>
</dbReference>
<evidence type="ECO:0000313" key="6">
    <source>
        <dbReference type="EMBL" id="EDM75985.1"/>
    </source>
</evidence>
<dbReference type="PANTHER" id="PTHR30118:SF15">
    <property type="entry name" value="TRANSCRIPTIONAL REGULATORY PROTEIN"/>
    <property type="match status" value="1"/>
</dbReference>
<keyword evidence="2" id="KW-0805">Transcription regulation</keyword>
<evidence type="ECO:0000313" key="7">
    <source>
        <dbReference type="Proteomes" id="UP000005801"/>
    </source>
</evidence>
<dbReference type="AlphaFoldDB" id="A6GDU6"/>
<dbReference type="InterPro" id="IPR036390">
    <property type="entry name" value="WH_DNA-bd_sf"/>
</dbReference>
<dbReference type="GO" id="GO:0003700">
    <property type="term" value="F:DNA-binding transcription factor activity"/>
    <property type="evidence" value="ECO:0007669"/>
    <property type="project" value="InterPro"/>
</dbReference>
<feature type="domain" description="HTH lysR-type" evidence="5">
    <location>
        <begin position="9"/>
        <end position="66"/>
    </location>
</feature>
<dbReference type="CDD" id="cd08417">
    <property type="entry name" value="PBP2_Nitroaromatics_like"/>
    <property type="match status" value="1"/>
</dbReference>
<dbReference type="Pfam" id="PF00126">
    <property type="entry name" value="HTH_1"/>
    <property type="match status" value="1"/>
</dbReference>
<dbReference type="Pfam" id="PF03466">
    <property type="entry name" value="LysR_substrate"/>
    <property type="match status" value="1"/>
</dbReference>
<evidence type="ECO:0000256" key="2">
    <source>
        <dbReference type="ARBA" id="ARBA00023015"/>
    </source>
</evidence>
<proteinExistence type="inferred from homology"/>
<evidence type="ECO:0000256" key="4">
    <source>
        <dbReference type="ARBA" id="ARBA00023163"/>
    </source>
</evidence>
<dbReference type="Proteomes" id="UP000005801">
    <property type="component" value="Unassembled WGS sequence"/>
</dbReference>
<dbReference type="Gene3D" id="3.40.190.10">
    <property type="entry name" value="Periplasmic binding protein-like II"/>
    <property type="match status" value="2"/>
</dbReference>
<keyword evidence="7" id="KW-1185">Reference proteome</keyword>
<dbReference type="InterPro" id="IPR050389">
    <property type="entry name" value="LysR-type_TF"/>
</dbReference>
<dbReference type="SUPFAM" id="SSF46785">
    <property type="entry name" value="Winged helix' DNA-binding domain"/>
    <property type="match status" value="1"/>
</dbReference>
<dbReference type="eggNOG" id="COG0583">
    <property type="taxonomic scope" value="Bacteria"/>
</dbReference>
<dbReference type="InterPro" id="IPR005119">
    <property type="entry name" value="LysR_subst-bd"/>
</dbReference>
<dbReference type="OrthoDB" id="109788at2"/>
<dbReference type="PANTHER" id="PTHR30118">
    <property type="entry name" value="HTH-TYPE TRANSCRIPTIONAL REGULATOR LEUO-RELATED"/>
    <property type="match status" value="1"/>
</dbReference>
<dbReference type="Gene3D" id="1.10.10.10">
    <property type="entry name" value="Winged helix-like DNA-binding domain superfamily/Winged helix DNA-binding domain"/>
    <property type="match status" value="1"/>
</dbReference>
<dbReference type="InterPro" id="IPR000847">
    <property type="entry name" value="LysR_HTH_N"/>
</dbReference>
<evidence type="ECO:0000259" key="5">
    <source>
        <dbReference type="PROSITE" id="PS50931"/>
    </source>
</evidence>
<dbReference type="EMBL" id="ABCS01000076">
    <property type="protein sequence ID" value="EDM75985.1"/>
    <property type="molecule type" value="Genomic_DNA"/>
</dbReference>
<reference evidence="6 7" key="1">
    <citation type="submission" date="2007-06" db="EMBL/GenBank/DDBJ databases">
        <authorList>
            <person name="Shimkets L."/>
            <person name="Ferriera S."/>
            <person name="Johnson J."/>
            <person name="Kravitz S."/>
            <person name="Beeson K."/>
            <person name="Sutton G."/>
            <person name="Rogers Y.-H."/>
            <person name="Friedman R."/>
            <person name="Frazier M."/>
            <person name="Venter J.C."/>
        </authorList>
    </citation>
    <scope>NUCLEOTIDE SEQUENCE [LARGE SCALE GENOMIC DNA]</scope>
    <source>
        <strain evidence="6 7">SIR-1</strain>
    </source>
</reference>
<keyword evidence="3" id="KW-0238">DNA-binding</keyword>
<gene>
    <name evidence="6" type="ORF">PPSIR1_19969</name>
</gene>
<dbReference type="STRING" id="391625.PPSIR1_19969"/>
<dbReference type="GO" id="GO:0003677">
    <property type="term" value="F:DNA binding"/>
    <property type="evidence" value="ECO:0007669"/>
    <property type="project" value="UniProtKB-KW"/>
</dbReference>
<name>A6GDU6_9BACT</name>
<dbReference type="SUPFAM" id="SSF53850">
    <property type="entry name" value="Periplasmic binding protein-like II"/>
    <property type="match status" value="1"/>
</dbReference>
<evidence type="ECO:0000256" key="1">
    <source>
        <dbReference type="ARBA" id="ARBA00009437"/>
    </source>
</evidence>
<dbReference type="InterPro" id="IPR036388">
    <property type="entry name" value="WH-like_DNA-bd_sf"/>
</dbReference>
<dbReference type="RefSeq" id="WP_006974886.1">
    <property type="nucleotide sequence ID" value="NZ_ABCS01000076.1"/>
</dbReference>
<protein>
    <submittedName>
        <fullName evidence="6">Transcriptional regulator, LysR family protein</fullName>
    </submittedName>
</protein>
<organism evidence="6 7">
    <name type="scientific">Plesiocystis pacifica SIR-1</name>
    <dbReference type="NCBI Taxonomy" id="391625"/>
    <lineage>
        <taxon>Bacteria</taxon>
        <taxon>Pseudomonadati</taxon>
        <taxon>Myxococcota</taxon>
        <taxon>Polyangia</taxon>
        <taxon>Nannocystales</taxon>
        <taxon>Nannocystaceae</taxon>
        <taxon>Plesiocystis</taxon>
    </lineage>
</organism>
<keyword evidence="4" id="KW-0804">Transcription</keyword>
<sequence>MSDFDIRSFNLNLVPALAALLRHRAVGAAAREVGVSQSAMSHALAKLRAQFDDPLLVPQGRRFVLSARAQEIATSLPDALEQLGAALGGGPAFDPASASLTLRVASVDYFEFTALHTVLAYLRDHAPGVRLSIERLTAESAAALQGGGLDFILAGTGLVHGAGLDHAVLFEEPFEVIARRGHPSIGRRLSLETYLATDHVVVRFEGRGRGVVDRVLAERELQRRVGLWVPHFVSAPLAVAESDMISTVASVVAERAKALFGVRVLAPPIELPAAPVVLWWPRAQNHDPARSWFRSLLLDGALFPATMRRRVRARRRG</sequence>
<accession>A6GDU6</accession>
<dbReference type="InterPro" id="IPR037402">
    <property type="entry name" value="YidZ_PBP2"/>
</dbReference>
<evidence type="ECO:0000256" key="3">
    <source>
        <dbReference type="ARBA" id="ARBA00023125"/>
    </source>
</evidence>
<comment type="caution">
    <text evidence="6">The sequence shown here is derived from an EMBL/GenBank/DDBJ whole genome shotgun (WGS) entry which is preliminary data.</text>
</comment>
<comment type="similarity">
    <text evidence="1">Belongs to the LysR transcriptional regulatory family.</text>
</comment>